<keyword evidence="3 9" id="KW-0698">rRNA processing</keyword>
<dbReference type="PANTHER" id="PTHR11207">
    <property type="entry name" value="RIBONUCLEASE III"/>
    <property type="match status" value="1"/>
</dbReference>
<feature type="active site" evidence="9">
    <location>
        <position position="59"/>
    </location>
</feature>
<keyword evidence="6 9" id="KW-0255">Endonuclease</keyword>
<evidence type="ECO:0000256" key="6">
    <source>
        <dbReference type="ARBA" id="ARBA00022759"/>
    </source>
</evidence>
<evidence type="ECO:0000256" key="2">
    <source>
        <dbReference type="ARBA" id="ARBA00010183"/>
    </source>
</evidence>
<protein>
    <recommendedName>
        <fullName evidence="9">Ribonuclease 3</fullName>
        <ecNumber evidence="9">3.1.26.3</ecNumber>
    </recommendedName>
    <alternativeName>
        <fullName evidence="9">Ribonuclease III</fullName>
        <shortName evidence="9">RNase III</shortName>
    </alternativeName>
</protein>
<gene>
    <name evidence="9 12" type="primary">rnc</name>
    <name evidence="12" type="ORF">FRY74_09520</name>
</gene>
<dbReference type="GO" id="GO:0003725">
    <property type="term" value="F:double-stranded RNA binding"/>
    <property type="evidence" value="ECO:0007669"/>
    <property type="project" value="TreeGrafter"/>
</dbReference>
<keyword evidence="9" id="KW-0819">tRNA processing</keyword>
<keyword evidence="8 9" id="KW-0694">RNA-binding</keyword>
<dbReference type="InterPro" id="IPR036389">
    <property type="entry name" value="RNase_III_sf"/>
</dbReference>
<feature type="active site" evidence="9">
    <location>
        <position position="125"/>
    </location>
</feature>
<dbReference type="SUPFAM" id="SSF69065">
    <property type="entry name" value="RNase III domain-like"/>
    <property type="match status" value="1"/>
</dbReference>
<dbReference type="NCBIfam" id="TIGR02191">
    <property type="entry name" value="RNaseIII"/>
    <property type="match status" value="1"/>
</dbReference>
<dbReference type="InterPro" id="IPR000999">
    <property type="entry name" value="RNase_III_dom"/>
</dbReference>
<keyword evidence="4 9" id="KW-0507">mRNA processing</keyword>
<feature type="domain" description="RNase III" evidence="11">
    <location>
        <begin position="13"/>
        <end position="136"/>
    </location>
</feature>
<evidence type="ECO:0000256" key="9">
    <source>
        <dbReference type="HAMAP-Rule" id="MF_00104"/>
    </source>
</evidence>
<evidence type="ECO:0000256" key="4">
    <source>
        <dbReference type="ARBA" id="ARBA00022664"/>
    </source>
</evidence>
<dbReference type="Proteomes" id="UP000321721">
    <property type="component" value="Unassembled WGS sequence"/>
</dbReference>
<evidence type="ECO:0000259" key="11">
    <source>
        <dbReference type="PROSITE" id="PS50142"/>
    </source>
</evidence>
<evidence type="ECO:0000256" key="3">
    <source>
        <dbReference type="ARBA" id="ARBA00022552"/>
    </source>
</evidence>
<dbReference type="InterPro" id="IPR014720">
    <property type="entry name" value="dsRBD_dom"/>
</dbReference>
<dbReference type="GO" id="GO:0019843">
    <property type="term" value="F:rRNA binding"/>
    <property type="evidence" value="ECO:0007669"/>
    <property type="project" value="UniProtKB-KW"/>
</dbReference>
<dbReference type="GO" id="GO:0006397">
    <property type="term" value="P:mRNA processing"/>
    <property type="evidence" value="ECO:0007669"/>
    <property type="project" value="UniProtKB-UniRule"/>
</dbReference>
<comment type="caution">
    <text evidence="12">The sequence shown here is derived from an EMBL/GenBank/DDBJ whole genome shotgun (WGS) entry which is preliminary data.</text>
</comment>
<dbReference type="EC" id="3.1.26.3" evidence="9"/>
<keyword evidence="9" id="KW-0479">Metal-binding</keyword>
<dbReference type="RefSeq" id="WP_147100886.1">
    <property type="nucleotide sequence ID" value="NZ_VOOS01000004.1"/>
</dbReference>
<evidence type="ECO:0000256" key="1">
    <source>
        <dbReference type="ARBA" id="ARBA00000109"/>
    </source>
</evidence>
<dbReference type="GO" id="GO:0006364">
    <property type="term" value="P:rRNA processing"/>
    <property type="evidence" value="ECO:0007669"/>
    <property type="project" value="UniProtKB-UniRule"/>
</dbReference>
<comment type="subcellular location">
    <subcellularLocation>
        <location evidence="9">Cytoplasm</location>
    </subcellularLocation>
</comment>
<dbReference type="HAMAP" id="MF_00104">
    <property type="entry name" value="RNase_III"/>
    <property type="match status" value="1"/>
</dbReference>
<dbReference type="PANTHER" id="PTHR11207:SF0">
    <property type="entry name" value="RIBONUCLEASE 3"/>
    <property type="match status" value="1"/>
</dbReference>
<dbReference type="GO" id="GO:0008033">
    <property type="term" value="P:tRNA processing"/>
    <property type="evidence" value="ECO:0007669"/>
    <property type="project" value="UniProtKB-KW"/>
</dbReference>
<keyword evidence="13" id="KW-1185">Reference proteome</keyword>
<accession>A0A5C6RSR0</accession>
<dbReference type="InterPro" id="IPR011907">
    <property type="entry name" value="RNase_III"/>
</dbReference>
<comment type="function">
    <text evidence="9">Digests double-stranded RNA. Involved in the processing of primary rRNA transcript to yield the immediate precursors to the large and small rRNAs (23S and 16S). Processes some mRNAs, and tRNAs when they are encoded in the rRNA operon. Processes pre-crRNA and tracrRNA of type II CRISPR loci if present in the organism.</text>
</comment>
<feature type="binding site" evidence="9">
    <location>
        <position position="125"/>
    </location>
    <ligand>
        <name>Mg(2+)</name>
        <dbReference type="ChEBI" id="CHEBI:18420"/>
    </ligand>
</feature>
<dbReference type="PROSITE" id="PS00517">
    <property type="entry name" value="RNASE_3_1"/>
    <property type="match status" value="1"/>
</dbReference>
<evidence type="ECO:0000313" key="13">
    <source>
        <dbReference type="Proteomes" id="UP000321721"/>
    </source>
</evidence>
<proteinExistence type="inferred from homology"/>
<dbReference type="EMBL" id="VOOS01000004">
    <property type="protein sequence ID" value="TXB64680.1"/>
    <property type="molecule type" value="Genomic_DNA"/>
</dbReference>
<keyword evidence="5 9" id="KW-0540">Nuclease</keyword>
<dbReference type="SMART" id="SM00358">
    <property type="entry name" value="DSRM"/>
    <property type="match status" value="1"/>
</dbReference>
<keyword evidence="9" id="KW-0460">Magnesium</keyword>
<sequence length="231" mass="26910">MAINFFKKKSEYALKLERILGFYPDKISLYEQAFTHKSILIDEDKQPFESNERLEFLGDAILDAVISNYIYSKFPFKDEGFLTQLRSKLVRRQFLNNLAEKIGLTELVISNLDRESKSIYGDALEALIGAIFLDKGYNKAEFFILNKLLQNHVELNEVIENETDFKSRAIEWAQKNKLKFEFEIEEIEQGQSKIYLAKLFIENQLKGKGEAISKKKAEQLAAEQFLKEKED</sequence>
<dbReference type="GO" id="GO:0004525">
    <property type="term" value="F:ribonuclease III activity"/>
    <property type="evidence" value="ECO:0007669"/>
    <property type="project" value="UniProtKB-UniRule"/>
</dbReference>
<evidence type="ECO:0000256" key="8">
    <source>
        <dbReference type="ARBA" id="ARBA00022884"/>
    </source>
</evidence>
<keyword evidence="9" id="KW-0963">Cytoplasm</keyword>
<reference evidence="12 13" key="1">
    <citation type="submission" date="2019-08" db="EMBL/GenBank/DDBJ databases">
        <title>Genome of Vicingus serpentipes NCIMB 15042.</title>
        <authorList>
            <person name="Bowman J.P."/>
        </authorList>
    </citation>
    <scope>NUCLEOTIDE SEQUENCE [LARGE SCALE GENOMIC DNA]</scope>
    <source>
        <strain evidence="12 13">NCIMB 15042</strain>
    </source>
</reference>
<comment type="cofactor">
    <cofactor evidence="9">
        <name>Mg(2+)</name>
        <dbReference type="ChEBI" id="CHEBI:18420"/>
    </cofactor>
</comment>
<comment type="similarity">
    <text evidence="2">Belongs to the ribonuclease III family.</text>
</comment>
<evidence type="ECO:0000256" key="5">
    <source>
        <dbReference type="ARBA" id="ARBA00022722"/>
    </source>
</evidence>
<feature type="domain" description="DRBM" evidence="10">
    <location>
        <begin position="164"/>
        <end position="231"/>
    </location>
</feature>
<evidence type="ECO:0000256" key="7">
    <source>
        <dbReference type="ARBA" id="ARBA00022801"/>
    </source>
</evidence>
<name>A0A5C6RSR0_9FLAO</name>
<dbReference type="FunFam" id="1.10.1520.10:FF:000001">
    <property type="entry name" value="Ribonuclease 3"/>
    <property type="match status" value="1"/>
</dbReference>
<dbReference type="PROSITE" id="PS50137">
    <property type="entry name" value="DS_RBD"/>
    <property type="match status" value="1"/>
</dbReference>
<keyword evidence="9" id="KW-0699">rRNA-binding</keyword>
<dbReference type="AlphaFoldDB" id="A0A5C6RSR0"/>
<dbReference type="SMART" id="SM00535">
    <property type="entry name" value="RIBOc"/>
    <property type="match status" value="1"/>
</dbReference>
<dbReference type="Gene3D" id="1.10.1520.10">
    <property type="entry name" value="Ribonuclease III domain"/>
    <property type="match status" value="1"/>
</dbReference>
<feature type="binding site" evidence="9">
    <location>
        <position position="55"/>
    </location>
    <ligand>
        <name>Mg(2+)</name>
        <dbReference type="ChEBI" id="CHEBI:18420"/>
    </ligand>
</feature>
<dbReference type="OrthoDB" id="9805026at2"/>
<dbReference type="GO" id="GO:0046872">
    <property type="term" value="F:metal ion binding"/>
    <property type="evidence" value="ECO:0007669"/>
    <property type="project" value="UniProtKB-KW"/>
</dbReference>
<evidence type="ECO:0000259" key="10">
    <source>
        <dbReference type="PROSITE" id="PS50137"/>
    </source>
</evidence>
<dbReference type="Pfam" id="PF14622">
    <property type="entry name" value="Ribonucleas_3_3"/>
    <property type="match status" value="1"/>
</dbReference>
<dbReference type="Pfam" id="PF00035">
    <property type="entry name" value="dsrm"/>
    <property type="match status" value="1"/>
</dbReference>
<evidence type="ECO:0000313" key="12">
    <source>
        <dbReference type="EMBL" id="TXB64680.1"/>
    </source>
</evidence>
<dbReference type="GO" id="GO:0005737">
    <property type="term" value="C:cytoplasm"/>
    <property type="evidence" value="ECO:0007669"/>
    <property type="project" value="UniProtKB-SubCell"/>
</dbReference>
<dbReference type="PROSITE" id="PS50142">
    <property type="entry name" value="RNASE_3_2"/>
    <property type="match status" value="1"/>
</dbReference>
<dbReference type="CDD" id="cd00593">
    <property type="entry name" value="RIBOc"/>
    <property type="match status" value="1"/>
</dbReference>
<keyword evidence="7 9" id="KW-0378">Hydrolase</keyword>
<feature type="binding site" evidence="9">
    <location>
        <position position="122"/>
    </location>
    <ligand>
        <name>Mg(2+)</name>
        <dbReference type="ChEBI" id="CHEBI:18420"/>
    </ligand>
</feature>
<dbReference type="Gene3D" id="3.30.160.20">
    <property type="match status" value="1"/>
</dbReference>
<dbReference type="GO" id="GO:0010468">
    <property type="term" value="P:regulation of gene expression"/>
    <property type="evidence" value="ECO:0007669"/>
    <property type="project" value="TreeGrafter"/>
</dbReference>
<organism evidence="12 13">
    <name type="scientific">Vicingus serpentipes</name>
    <dbReference type="NCBI Taxonomy" id="1926625"/>
    <lineage>
        <taxon>Bacteria</taxon>
        <taxon>Pseudomonadati</taxon>
        <taxon>Bacteroidota</taxon>
        <taxon>Flavobacteriia</taxon>
        <taxon>Flavobacteriales</taxon>
        <taxon>Vicingaceae</taxon>
        <taxon>Vicingus</taxon>
    </lineage>
</organism>
<dbReference type="SUPFAM" id="SSF54768">
    <property type="entry name" value="dsRNA-binding domain-like"/>
    <property type="match status" value="1"/>
</dbReference>
<comment type="catalytic activity">
    <reaction evidence="1 9">
        <text>Endonucleolytic cleavage to 5'-phosphomonoester.</text>
        <dbReference type="EC" id="3.1.26.3"/>
    </reaction>
</comment>
<comment type="subunit">
    <text evidence="9">Homodimer.</text>
</comment>